<keyword evidence="2" id="KW-1185">Reference proteome</keyword>
<protein>
    <submittedName>
        <fullName evidence="1">Uncharacterized protein</fullName>
    </submittedName>
</protein>
<accession>A0ACC0MF25</accession>
<proteinExistence type="predicted"/>
<comment type="caution">
    <text evidence="1">The sequence shown here is derived from an EMBL/GenBank/DDBJ whole genome shotgun (WGS) entry which is preliminary data.</text>
</comment>
<evidence type="ECO:0000313" key="1">
    <source>
        <dbReference type="EMBL" id="KAI8539082.1"/>
    </source>
</evidence>
<dbReference type="EMBL" id="CM046396">
    <property type="protein sequence ID" value="KAI8539082.1"/>
    <property type="molecule type" value="Genomic_DNA"/>
</dbReference>
<sequence length="538" mass="61083">MSTMAKEQEFQLYNSMTKQKEIFVPKEPGKVGMYVCGVTAYDLSHIGHARAYVAFDILFRYLKHLGYEVNYVRNFTDVDDKIIRRANELEEDPLALSSRYCEEFLVDMVDLQCLPPTYQPRVSDHMEQIKGMIAQIISNGCAYEMEGDVYFSVEKFPSYGQLSGRKLEDNRAGERVAVDTRKRNPADFALWKAAKPGEPSWGSPWGLGRPGWHIECSAMSSHYLTYSFDIHGGGMDLIFPHHENELAQSCAACPECHVKYWVHNGFVTANDEKMSKSLGNFFTIREVTKLYHPLALRHFLMSTHYRSPVNYSIQQIELASEAVYYIYQTLQDCEDALLPFQQGSQEGTENGKISRITPAAKDCISKLRDDFETKLSDDLHTPYILNAALQEALRFMNSSMNLLKKKQPKQQQLSLVQSLTELEKEVKKVLSILGLLAGSTYSEVLQQLKDKALKRSGLTEEGILHLIEERAMARKNKDFNRGDEIRSELAAKGIALMDVGKETIWRPCVPPEQPSLPGQKEQPSVPVKQEEQVLPVST</sequence>
<name>A0ACC0MF25_RHOML</name>
<evidence type="ECO:0000313" key="2">
    <source>
        <dbReference type="Proteomes" id="UP001062846"/>
    </source>
</evidence>
<gene>
    <name evidence="1" type="ORF">RHMOL_Rhmol09G0153400</name>
</gene>
<dbReference type="Proteomes" id="UP001062846">
    <property type="component" value="Chromosome 9"/>
</dbReference>
<reference evidence="1" key="1">
    <citation type="submission" date="2022-02" db="EMBL/GenBank/DDBJ databases">
        <title>Plant Genome Project.</title>
        <authorList>
            <person name="Zhang R.-G."/>
        </authorList>
    </citation>
    <scope>NUCLEOTIDE SEQUENCE</scope>
    <source>
        <strain evidence="1">AT1</strain>
    </source>
</reference>
<organism evidence="1 2">
    <name type="scientific">Rhododendron molle</name>
    <name type="common">Chinese azalea</name>
    <name type="synonym">Azalea mollis</name>
    <dbReference type="NCBI Taxonomy" id="49168"/>
    <lineage>
        <taxon>Eukaryota</taxon>
        <taxon>Viridiplantae</taxon>
        <taxon>Streptophyta</taxon>
        <taxon>Embryophyta</taxon>
        <taxon>Tracheophyta</taxon>
        <taxon>Spermatophyta</taxon>
        <taxon>Magnoliopsida</taxon>
        <taxon>eudicotyledons</taxon>
        <taxon>Gunneridae</taxon>
        <taxon>Pentapetalae</taxon>
        <taxon>asterids</taxon>
        <taxon>Ericales</taxon>
        <taxon>Ericaceae</taxon>
        <taxon>Ericoideae</taxon>
        <taxon>Rhodoreae</taxon>
        <taxon>Rhododendron</taxon>
    </lineage>
</organism>